<evidence type="ECO:0000256" key="12">
    <source>
        <dbReference type="ARBA" id="ARBA00023139"/>
    </source>
</evidence>
<keyword evidence="19" id="KW-1185">Reference proteome</keyword>
<evidence type="ECO:0000256" key="2">
    <source>
        <dbReference type="ARBA" id="ARBA00009450"/>
    </source>
</evidence>
<evidence type="ECO:0000256" key="5">
    <source>
        <dbReference type="ARBA" id="ARBA00022597"/>
    </source>
</evidence>
<keyword evidence="7 15" id="KW-0732">Signal</keyword>
<dbReference type="PANTHER" id="PTHR33619:SF3">
    <property type="entry name" value="POLYSACCHARIDE EXPORT PROTEIN GFCE-RELATED"/>
    <property type="match status" value="1"/>
</dbReference>
<dbReference type="InterPro" id="IPR049712">
    <property type="entry name" value="Poly_export"/>
</dbReference>
<feature type="domain" description="SLBB" evidence="17">
    <location>
        <begin position="193"/>
        <end position="271"/>
    </location>
</feature>
<dbReference type="PROSITE" id="PS51257">
    <property type="entry name" value="PROKAR_LIPOPROTEIN"/>
    <property type="match status" value="1"/>
</dbReference>
<feature type="chain" id="PRO_5045984444" description="Sugar transporter" evidence="15">
    <location>
        <begin position="28"/>
        <end position="446"/>
    </location>
</feature>
<name>A0ABQ5LXW6_9RHOB</name>
<evidence type="ECO:0000256" key="7">
    <source>
        <dbReference type="ARBA" id="ARBA00022729"/>
    </source>
</evidence>
<dbReference type="PANTHER" id="PTHR33619">
    <property type="entry name" value="POLYSACCHARIDE EXPORT PROTEIN GFCE-RELATED"/>
    <property type="match status" value="1"/>
</dbReference>
<feature type="domain" description="Polysaccharide export protein N-terminal" evidence="16">
    <location>
        <begin position="101"/>
        <end position="187"/>
    </location>
</feature>
<keyword evidence="3" id="KW-0813">Transport</keyword>
<evidence type="ECO:0000256" key="15">
    <source>
        <dbReference type="SAM" id="SignalP"/>
    </source>
</evidence>
<keyword evidence="11" id="KW-0472">Membrane</keyword>
<keyword evidence="5" id="KW-0762">Sugar transport</keyword>
<dbReference type="Gene3D" id="3.30.1950.10">
    <property type="entry name" value="wza like domain"/>
    <property type="match status" value="1"/>
</dbReference>
<evidence type="ECO:0000313" key="18">
    <source>
        <dbReference type="EMBL" id="GKY89245.1"/>
    </source>
</evidence>
<keyword evidence="13" id="KW-0998">Cell outer membrane</keyword>
<dbReference type="InterPro" id="IPR054765">
    <property type="entry name" value="SLBB_dom"/>
</dbReference>
<evidence type="ECO:0000256" key="9">
    <source>
        <dbReference type="ARBA" id="ARBA00023065"/>
    </source>
</evidence>
<gene>
    <name evidence="18" type="ORF">STA1M1_31140</name>
</gene>
<evidence type="ECO:0000256" key="11">
    <source>
        <dbReference type="ARBA" id="ARBA00023136"/>
    </source>
</evidence>
<evidence type="ECO:0000256" key="4">
    <source>
        <dbReference type="ARBA" id="ARBA00022452"/>
    </source>
</evidence>
<comment type="subcellular location">
    <subcellularLocation>
        <location evidence="1">Cell outer membrane</location>
        <topology evidence="1">Multi-pass membrane protein</topology>
    </subcellularLocation>
</comment>
<evidence type="ECO:0000256" key="14">
    <source>
        <dbReference type="ARBA" id="ARBA00023288"/>
    </source>
</evidence>
<keyword evidence="12" id="KW-0564">Palmitate</keyword>
<organism evidence="18 19">
    <name type="scientific">Sinisalibacter aestuarii</name>
    <dbReference type="NCBI Taxonomy" id="2949426"/>
    <lineage>
        <taxon>Bacteria</taxon>
        <taxon>Pseudomonadati</taxon>
        <taxon>Pseudomonadota</taxon>
        <taxon>Alphaproteobacteria</taxon>
        <taxon>Rhodobacterales</taxon>
        <taxon>Roseobacteraceae</taxon>
        <taxon>Sinisalibacter</taxon>
    </lineage>
</organism>
<evidence type="ECO:0000259" key="16">
    <source>
        <dbReference type="Pfam" id="PF02563"/>
    </source>
</evidence>
<evidence type="ECO:0000259" key="17">
    <source>
        <dbReference type="Pfam" id="PF22461"/>
    </source>
</evidence>
<keyword evidence="8" id="KW-0625">Polysaccharide transport</keyword>
<evidence type="ECO:0000256" key="10">
    <source>
        <dbReference type="ARBA" id="ARBA00023114"/>
    </source>
</evidence>
<keyword evidence="10" id="KW-0626">Porin</keyword>
<dbReference type="Pfam" id="PF02563">
    <property type="entry name" value="Poly_export"/>
    <property type="match status" value="1"/>
</dbReference>
<dbReference type="InterPro" id="IPR003715">
    <property type="entry name" value="Poly_export_N"/>
</dbReference>
<feature type="signal peptide" evidence="15">
    <location>
        <begin position="1"/>
        <end position="27"/>
    </location>
</feature>
<keyword evidence="14" id="KW-0449">Lipoprotein</keyword>
<protein>
    <recommendedName>
        <fullName evidence="20">Sugar transporter</fullName>
    </recommendedName>
</protein>
<evidence type="ECO:0000256" key="13">
    <source>
        <dbReference type="ARBA" id="ARBA00023237"/>
    </source>
</evidence>
<keyword evidence="6" id="KW-0812">Transmembrane</keyword>
<dbReference type="Pfam" id="PF22461">
    <property type="entry name" value="SLBB_2"/>
    <property type="match status" value="1"/>
</dbReference>
<sequence length="446" mass="47468">MRAFVPMILLFSLAACGGIYNSPTVTAETTAVGDVTVAQINAQNLAAANGSPYRPRTLPAIFSRTTGTSGSAVGAGALPAAAFLPEDRPANLPTLLPPPEDPTAYKIGVGDVILLSTPNAGDTVEALAGLLAAQTQRQGYTVQDDGAITIPDVGRIRLAGLSLEEAEAEIFQALVGRQIDPTFSIEIAEFNSQQVALGGAVRNPTSVAITLKPLTLNTALTAAGGLAVADRDYASIRLYRGGKLYQIPVTAYLSDPSIQTLALKDGDSIYVDTEFDLEKAQGYFAQQIQLANFRQSARQAALTQLETEIGLRRNELEEARENYLTRVELDSVERDYVYIAGEVGVQSRFTLPFERTASLADALFSQSEGVPNRTGNISELYVLRASNSGSGVTAWHLNALNAANLVLATKFELRPNDVVFVAEQPVTALDRLVSQLAPSIALARTL</sequence>
<evidence type="ECO:0000256" key="1">
    <source>
        <dbReference type="ARBA" id="ARBA00004571"/>
    </source>
</evidence>
<proteinExistence type="inferred from homology"/>
<dbReference type="Gene3D" id="3.10.560.10">
    <property type="entry name" value="Outer membrane lipoprotein wza domain like"/>
    <property type="match status" value="2"/>
</dbReference>
<evidence type="ECO:0000256" key="3">
    <source>
        <dbReference type="ARBA" id="ARBA00022448"/>
    </source>
</evidence>
<evidence type="ECO:0008006" key="20">
    <source>
        <dbReference type="Google" id="ProtNLM"/>
    </source>
</evidence>
<comment type="caution">
    <text evidence="18">The sequence shown here is derived from an EMBL/GenBank/DDBJ whole genome shotgun (WGS) entry which is preliminary data.</text>
</comment>
<accession>A0ABQ5LXW6</accession>
<comment type="similarity">
    <text evidence="2">Belongs to the BexD/CtrA/VexA family.</text>
</comment>
<evidence type="ECO:0000256" key="6">
    <source>
        <dbReference type="ARBA" id="ARBA00022692"/>
    </source>
</evidence>
<evidence type="ECO:0000313" key="19">
    <source>
        <dbReference type="Proteomes" id="UP001144205"/>
    </source>
</evidence>
<keyword evidence="4" id="KW-1134">Transmembrane beta strand</keyword>
<reference evidence="18" key="1">
    <citation type="journal article" date="2023" name="Int. J. Syst. Evol. Microbiol.">
        <title>Sinisalibacter aestuarii sp. nov., isolated from estuarine sediment of the Arakawa River.</title>
        <authorList>
            <person name="Arafat S.T."/>
            <person name="Hirano S."/>
            <person name="Sato A."/>
            <person name="Takeuchi K."/>
            <person name="Yasuda T."/>
            <person name="Terahara T."/>
            <person name="Hamada M."/>
            <person name="Kobayashi T."/>
        </authorList>
    </citation>
    <scope>NUCLEOTIDE SEQUENCE</scope>
    <source>
        <strain evidence="18">B-399</strain>
    </source>
</reference>
<evidence type="ECO:0000256" key="8">
    <source>
        <dbReference type="ARBA" id="ARBA00023047"/>
    </source>
</evidence>
<keyword evidence="9" id="KW-0406">Ion transport</keyword>
<dbReference type="Proteomes" id="UP001144205">
    <property type="component" value="Unassembled WGS sequence"/>
</dbReference>
<dbReference type="EMBL" id="BROH01000010">
    <property type="protein sequence ID" value="GKY89245.1"/>
    <property type="molecule type" value="Genomic_DNA"/>
</dbReference>